<evidence type="ECO:0000256" key="3">
    <source>
        <dbReference type="ARBA" id="ARBA00006678"/>
    </source>
</evidence>
<dbReference type="EMBL" id="JACGCM010000018">
    <property type="protein sequence ID" value="KAF6176902.1"/>
    <property type="molecule type" value="Genomic_DNA"/>
</dbReference>
<comment type="subcellular location">
    <subcellularLocation>
        <location evidence="1">Cytoplasm</location>
    </subcellularLocation>
    <subcellularLocation>
        <location evidence="2">Nucleus</location>
        <location evidence="2">Nucleolus</location>
    </subcellularLocation>
</comment>
<keyword evidence="8" id="KW-1185">Reference proteome</keyword>
<dbReference type="GO" id="GO:0071035">
    <property type="term" value="P:nuclear polyadenylation-dependent rRNA catabolic process"/>
    <property type="evidence" value="ECO:0007669"/>
    <property type="project" value="TreeGrafter"/>
</dbReference>
<reference evidence="7 8" key="1">
    <citation type="journal article" date="2020" name="IScience">
        <title>Genome Sequencing of the Endangered Kingdonia uniflora (Circaeasteraceae, Ranunculales) Reveals Potential Mechanisms of Evolutionary Specialization.</title>
        <authorList>
            <person name="Sun Y."/>
            <person name="Deng T."/>
            <person name="Zhang A."/>
            <person name="Moore M.J."/>
            <person name="Landis J.B."/>
            <person name="Lin N."/>
            <person name="Zhang H."/>
            <person name="Zhang X."/>
            <person name="Huang J."/>
            <person name="Zhang X."/>
            <person name="Sun H."/>
            <person name="Wang H."/>
        </authorList>
    </citation>
    <scope>NUCLEOTIDE SEQUENCE [LARGE SCALE GENOMIC DNA]</scope>
    <source>
        <strain evidence="7">TB1705</strain>
        <tissue evidence="7">Leaf</tissue>
    </source>
</reference>
<dbReference type="Gene3D" id="3.30.230.70">
    <property type="entry name" value="GHMP Kinase, N-terminal domain"/>
    <property type="match status" value="1"/>
</dbReference>
<evidence type="ECO:0000256" key="4">
    <source>
        <dbReference type="ARBA" id="ARBA00022490"/>
    </source>
</evidence>
<dbReference type="GO" id="GO:0005730">
    <property type="term" value="C:nucleolus"/>
    <property type="evidence" value="ECO:0007669"/>
    <property type="project" value="UniProtKB-SubCell"/>
</dbReference>
<dbReference type="GO" id="GO:0000176">
    <property type="term" value="C:nuclear exosome (RNase complex)"/>
    <property type="evidence" value="ECO:0007669"/>
    <property type="project" value="TreeGrafter"/>
</dbReference>
<dbReference type="AlphaFoldDB" id="A0A7J7PC89"/>
<comment type="similarity">
    <text evidence="3">Belongs to the RNase PH family.</text>
</comment>
<gene>
    <name evidence="7" type="ORF">GIB67_030585</name>
</gene>
<dbReference type="GO" id="GO:0016075">
    <property type="term" value="P:rRNA catabolic process"/>
    <property type="evidence" value="ECO:0007669"/>
    <property type="project" value="TreeGrafter"/>
</dbReference>
<evidence type="ECO:0000256" key="2">
    <source>
        <dbReference type="ARBA" id="ARBA00004604"/>
    </source>
</evidence>
<dbReference type="InterPro" id="IPR050590">
    <property type="entry name" value="Exosome_comp_Rrp42_subfam"/>
</dbReference>
<dbReference type="GO" id="GO:0071038">
    <property type="term" value="P:TRAMP-dependent tRNA surveillance pathway"/>
    <property type="evidence" value="ECO:0007669"/>
    <property type="project" value="TreeGrafter"/>
</dbReference>
<evidence type="ECO:0000256" key="1">
    <source>
        <dbReference type="ARBA" id="ARBA00004496"/>
    </source>
</evidence>
<accession>A0A7J7PC89</accession>
<dbReference type="PANTHER" id="PTHR11097:SF8">
    <property type="entry name" value="EXOSOME COMPLEX COMPONENT RRP42"/>
    <property type="match status" value="1"/>
</dbReference>
<sequence>MGGTDVIASVKAELGKPNHLYPDKGKVSIFVDCSPTAAPMFEGRGGEELSAELSLALQRCLLGGKSGAEGHIISENLVTNIEKAWMSIHIQETTATFFAVALASKKSEESCPSSSNARKYEAVLEALSIGDECLSQQALSIRDKCPSQ</sequence>
<dbReference type="Proteomes" id="UP000541444">
    <property type="component" value="Unassembled WGS sequence"/>
</dbReference>
<dbReference type="OrthoDB" id="272245at2759"/>
<dbReference type="SUPFAM" id="SSF54211">
    <property type="entry name" value="Ribosomal protein S5 domain 2-like"/>
    <property type="match status" value="1"/>
</dbReference>
<protein>
    <recommendedName>
        <fullName evidence="6">Ribosomal RNA-processing protein 42</fullName>
    </recommendedName>
</protein>
<dbReference type="GO" id="GO:0035925">
    <property type="term" value="F:mRNA 3'-UTR AU-rich region binding"/>
    <property type="evidence" value="ECO:0007669"/>
    <property type="project" value="TreeGrafter"/>
</dbReference>
<keyword evidence="4" id="KW-0963">Cytoplasm</keyword>
<dbReference type="GO" id="GO:0034473">
    <property type="term" value="P:U1 snRNA 3'-end processing"/>
    <property type="evidence" value="ECO:0007669"/>
    <property type="project" value="TreeGrafter"/>
</dbReference>
<dbReference type="GO" id="GO:0000177">
    <property type="term" value="C:cytoplasmic exosome (RNase complex)"/>
    <property type="evidence" value="ECO:0007669"/>
    <property type="project" value="TreeGrafter"/>
</dbReference>
<dbReference type="GO" id="GO:0000467">
    <property type="term" value="P:exonucleolytic trimming to generate mature 3'-end of 5.8S rRNA from tricistronic rRNA transcript (SSU-rRNA, 5.8S rRNA, LSU-rRNA)"/>
    <property type="evidence" value="ECO:0007669"/>
    <property type="project" value="TreeGrafter"/>
</dbReference>
<organism evidence="7 8">
    <name type="scientific">Kingdonia uniflora</name>
    <dbReference type="NCBI Taxonomy" id="39325"/>
    <lineage>
        <taxon>Eukaryota</taxon>
        <taxon>Viridiplantae</taxon>
        <taxon>Streptophyta</taxon>
        <taxon>Embryophyta</taxon>
        <taxon>Tracheophyta</taxon>
        <taxon>Spermatophyta</taxon>
        <taxon>Magnoliopsida</taxon>
        <taxon>Ranunculales</taxon>
        <taxon>Circaeasteraceae</taxon>
        <taxon>Kingdonia</taxon>
    </lineage>
</organism>
<dbReference type="InterPro" id="IPR027408">
    <property type="entry name" value="PNPase/RNase_PH_dom_sf"/>
</dbReference>
<evidence type="ECO:0000313" key="8">
    <source>
        <dbReference type="Proteomes" id="UP000541444"/>
    </source>
</evidence>
<name>A0A7J7PC89_9MAGN</name>
<dbReference type="GO" id="GO:0071028">
    <property type="term" value="P:nuclear mRNA surveillance"/>
    <property type="evidence" value="ECO:0007669"/>
    <property type="project" value="TreeGrafter"/>
</dbReference>
<evidence type="ECO:0000256" key="6">
    <source>
        <dbReference type="ARBA" id="ARBA00042523"/>
    </source>
</evidence>
<dbReference type="InterPro" id="IPR020568">
    <property type="entry name" value="Ribosomal_Su5_D2-typ_SF"/>
</dbReference>
<dbReference type="GO" id="GO:0034476">
    <property type="term" value="P:U5 snRNA 3'-end processing"/>
    <property type="evidence" value="ECO:0007669"/>
    <property type="project" value="TreeGrafter"/>
</dbReference>
<comment type="caution">
    <text evidence="7">The sequence shown here is derived from an EMBL/GenBank/DDBJ whole genome shotgun (WGS) entry which is preliminary data.</text>
</comment>
<evidence type="ECO:0000256" key="5">
    <source>
        <dbReference type="ARBA" id="ARBA00022835"/>
    </source>
</evidence>
<dbReference type="PANTHER" id="PTHR11097">
    <property type="entry name" value="EXOSOME COMPLEX EXONUCLEASE RIBOSOMAL RNA PROCESSING PROTEIN"/>
    <property type="match status" value="1"/>
</dbReference>
<evidence type="ECO:0000313" key="7">
    <source>
        <dbReference type="EMBL" id="KAF6176902.1"/>
    </source>
</evidence>
<proteinExistence type="inferred from homology"/>
<dbReference type="GO" id="GO:0034475">
    <property type="term" value="P:U4 snRNA 3'-end processing"/>
    <property type="evidence" value="ECO:0007669"/>
    <property type="project" value="TreeGrafter"/>
</dbReference>
<keyword evidence="5" id="KW-0271">Exosome</keyword>